<name>A0A095SSE3_9FLAO</name>
<protein>
    <submittedName>
        <fullName evidence="1">Uncharacterized protein</fullName>
    </submittedName>
</protein>
<reference evidence="1 2" key="1">
    <citation type="submission" date="2014-09" db="EMBL/GenBank/DDBJ databases">
        <title>Whole Genome Shotgun of Flavobacterium aquatile LMG 4008.</title>
        <authorList>
            <person name="Gale A.N."/>
            <person name="Pipes S.E."/>
            <person name="Newman J.D."/>
        </authorList>
    </citation>
    <scope>NUCLEOTIDE SEQUENCE [LARGE SCALE GENOMIC DNA]</scope>
    <source>
        <strain evidence="1 2">LMG 4008</strain>
    </source>
</reference>
<proteinExistence type="predicted"/>
<accession>A0A095SSE3</accession>
<comment type="caution">
    <text evidence="1">The sequence shown here is derived from an EMBL/GenBank/DDBJ whole genome shotgun (WGS) entry which is preliminary data.</text>
</comment>
<organism evidence="1 2">
    <name type="scientific">Flavobacterium aquatile LMG 4008 = ATCC 11947</name>
    <dbReference type="NCBI Taxonomy" id="1453498"/>
    <lineage>
        <taxon>Bacteria</taxon>
        <taxon>Pseudomonadati</taxon>
        <taxon>Bacteroidota</taxon>
        <taxon>Flavobacteriia</taxon>
        <taxon>Flavobacteriales</taxon>
        <taxon>Flavobacteriaceae</taxon>
        <taxon>Flavobacterium</taxon>
    </lineage>
</organism>
<evidence type="ECO:0000313" key="1">
    <source>
        <dbReference type="EMBL" id="KGD67551.1"/>
    </source>
</evidence>
<dbReference type="eggNOG" id="ENOG50338KJ">
    <property type="taxonomic scope" value="Bacteria"/>
</dbReference>
<gene>
    <name evidence="1" type="ORF">LG45_10445</name>
</gene>
<sequence length="224" mass="26328">MNKSIFIIACLFSLNCFSQKTIYLDENNNEIEVSEFQTKWRNADLKLFRWDYFKNSNEKVAQLHKNKFNFFNVNYENLSSELKKITNKKTSADTNFIIEYVFSNDLCSSDQNANEWSKERLKKRAEFLKSVKSTINSVNSKIVYIVVFDNKLLVNDYIKSIDFFFVDQSDFIKSNFLQQPAFCGSFILIKPDGNVLVSNGENRADFLLDYFEPATWNKIFSEKK</sequence>
<evidence type="ECO:0000313" key="2">
    <source>
        <dbReference type="Proteomes" id="UP000029554"/>
    </source>
</evidence>
<keyword evidence="2" id="KW-1185">Reference proteome</keyword>
<dbReference type="AlphaFoldDB" id="A0A095SSE3"/>
<dbReference type="Proteomes" id="UP000029554">
    <property type="component" value="Unassembled WGS sequence"/>
</dbReference>
<dbReference type="EMBL" id="JRHH01000004">
    <property type="protein sequence ID" value="KGD67551.1"/>
    <property type="molecule type" value="Genomic_DNA"/>
</dbReference>
<dbReference type="STRING" id="1453498.LG45_10445"/>
<dbReference type="OrthoDB" id="823362at2"/>
<dbReference type="RefSeq" id="WP_035126853.1">
    <property type="nucleotide sequence ID" value="NZ_JRHH01000004.1"/>
</dbReference>